<dbReference type="Pfam" id="PF13649">
    <property type="entry name" value="Methyltransf_25"/>
    <property type="match status" value="1"/>
</dbReference>
<dbReference type="SUPFAM" id="SSF53335">
    <property type="entry name" value="S-adenosyl-L-methionine-dependent methyltransferases"/>
    <property type="match status" value="1"/>
</dbReference>
<dbReference type="InterPro" id="IPR029063">
    <property type="entry name" value="SAM-dependent_MTases_sf"/>
</dbReference>
<reference evidence="2 3" key="1">
    <citation type="submission" date="2018-11" db="EMBL/GenBank/DDBJ databases">
        <title>Genomic Encyclopedia of Type Strains, Phase IV (KMG-IV): sequencing the most valuable type-strain genomes for metagenomic binning, comparative biology and taxonomic classification.</title>
        <authorList>
            <person name="Goeker M."/>
        </authorList>
    </citation>
    <scope>NUCLEOTIDE SEQUENCE [LARGE SCALE GENOMIC DNA]</scope>
    <source>
        <strain evidence="2 3">DSM 5900</strain>
    </source>
</reference>
<protein>
    <submittedName>
        <fullName evidence="2">Methyltransferase family protein</fullName>
    </submittedName>
</protein>
<name>A0A3N1L1F1_9PROT</name>
<dbReference type="GO" id="GO:0008168">
    <property type="term" value="F:methyltransferase activity"/>
    <property type="evidence" value="ECO:0007669"/>
    <property type="project" value="UniProtKB-KW"/>
</dbReference>
<gene>
    <name evidence="2" type="ORF">EDC65_3626</name>
</gene>
<sequence length="219" mass="23493">MEDPIRRHPTRAEQLDLLAGAVADLARPGDAVLDLGCGTGYLGHLLHARRADLAYVGVDRKGESLTAAAANLKPWGASARLVEGDLSDIAAIGGIEGPWRFIVTVLTFHDLDDAAKARTIAWAAGRLAPGGVFLLHDRIRLTEPALFPLQKSIWDRLERIHGEGMRSAADFAAYEHDLGQDNRPATLADYGAWFAAAGLAFQPLHLHGNVALLAGARRS</sequence>
<keyword evidence="3" id="KW-1185">Reference proteome</keyword>
<keyword evidence="2" id="KW-0489">Methyltransferase</keyword>
<evidence type="ECO:0000313" key="3">
    <source>
        <dbReference type="Proteomes" id="UP000278222"/>
    </source>
</evidence>
<organism evidence="2 3">
    <name type="scientific">Stella humosa</name>
    <dbReference type="NCBI Taxonomy" id="94"/>
    <lineage>
        <taxon>Bacteria</taxon>
        <taxon>Pseudomonadati</taxon>
        <taxon>Pseudomonadota</taxon>
        <taxon>Alphaproteobacteria</taxon>
        <taxon>Rhodospirillales</taxon>
        <taxon>Stellaceae</taxon>
        <taxon>Stella</taxon>
    </lineage>
</organism>
<comment type="caution">
    <text evidence="2">The sequence shown here is derived from an EMBL/GenBank/DDBJ whole genome shotgun (WGS) entry which is preliminary data.</text>
</comment>
<dbReference type="AlphaFoldDB" id="A0A3N1L1F1"/>
<feature type="domain" description="Methyltransferase" evidence="1">
    <location>
        <begin position="32"/>
        <end position="131"/>
    </location>
</feature>
<evidence type="ECO:0000313" key="2">
    <source>
        <dbReference type="EMBL" id="ROP84276.1"/>
    </source>
</evidence>
<dbReference type="Proteomes" id="UP000278222">
    <property type="component" value="Unassembled WGS sequence"/>
</dbReference>
<dbReference type="GO" id="GO:0032259">
    <property type="term" value="P:methylation"/>
    <property type="evidence" value="ECO:0007669"/>
    <property type="project" value="UniProtKB-KW"/>
</dbReference>
<keyword evidence="2" id="KW-0808">Transferase</keyword>
<dbReference type="EMBL" id="RJKX01000015">
    <property type="protein sequence ID" value="ROP84276.1"/>
    <property type="molecule type" value="Genomic_DNA"/>
</dbReference>
<dbReference type="CDD" id="cd02440">
    <property type="entry name" value="AdoMet_MTases"/>
    <property type="match status" value="1"/>
</dbReference>
<dbReference type="Gene3D" id="3.40.50.150">
    <property type="entry name" value="Vaccinia Virus protein VP39"/>
    <property type="match status" value="1"/>
</dbReference>
<dbReference type="RefSeq" id="WP_170216574.1">
    <property type="nucleotide sequence ID" value="NZ_AP019700.1"/>
</dbReference>
<proteinExistence type="predicted"/>
<evidence type="ECO:0000259" key="1">
    <source>
        <dbReference type="Pfam" id="PF13649"/>
    </source>
</evidence>
<dbReference type="InterPro" id="IPR041698">
    <property type="entry name" value="Methyltransf_25"/>
</dbReference>
<accession>A0A3N1L1F1</accession>